<comment type="pathway">
    <text evidence="2 13">Glycolipid biosynthesis; lipid IV(A) biosynthesis; lipid IV(A) from (3R)-3-hydroxytetradecanoyl-[acyl-carrier-protein] and UDP-N-acetyl-alpha-D-glucosamine: step 6/6.</text>
</comment>
<evidence type="ECO:0000256" key="2">
    <source>
        <dbReference type="ARBA" id="ARBA00004870"/>
    </source>
</evidence>
<comment type="catalytic activity">
    <reaction evidence="13">
        <text>a lipid A disaccharide + ATP = a lipid IVA + ADP + H(+)</text>
        <dbReference type="Rhea" id="RHEA:67840"/>
        <dbReference type="ChEBI" id="CHEBI:15378"/>
        <dbReference type="ChEBI" id="CHEBI:30616"/>
        <dbReference type="ChEBI" id="CHEBI:176343"/>
        <dbReference type="ChEBI" id="CHEBI:176425"/>
        <dbReference type="ChEBI" id="CHEBI:456216"/>
        <dbReference type="EC" id="2.7.1.130"/>
    </reaction>
</comment>
<dbReference type="GO" id="GO:0005524">
    <property type="term" value="F:ATP binding"/>
    <property type="evidence" value="ECO:0007669"/>
    <property type="project" value="UniProtKB-UniRule"/>
</dbReference>
<dbReference type="STRING" id="45065.Lgee_0923"/>
<evidence type="ECO:0000256" key="7">
    <source>
        <dbReference type="ARBA" id="ARBA00022679"/>
    </source>
</evidence>
<dbReference type="Proteomes" id="UP000054785">
    <property type="component" value="Unassembled WGS sequence"/>
</dbReference>
<dbReference type="GO" id="GO:0009244">
    <property type="term" value="P:lipopolysaccharide core region biosynthetic process"/>
    <property type="evidence" value="ECO:0007669"/>
    <property type="project" value="TreeGrafter"/>
</dbReference>
<dbReference type="PATRIC" id="fig|45065.4.peg.992"/>
<dbReference type="CDD" id="cd01983">
    <property type="entry name" value="SIMIBI"/>
    <property type="match status" value="1"/>
</dbReference>
<comment type="similarity">
    <text evidence="13">Belongs to the LpxK family.</text>
</comment>
<protein>
    <recommendedName>
        <fullName evidence="4 13">Tetraacyldisaccharide 4'-kinase</fullName>
        <ecNumber evidence="3 13">2.7.1.130</ecNumber>
    </recommendedName>
    <alternativeName>
        <fullName evidence="12 13">Lipid A 4'-kinase</fullName>
    </alternativeName>
</protein>
<dbReference type="RefSeq" id="WP_028387009.1">
    <property type="nucleotide sequence ID" value="NZ_CAAAHN010000001.1"/>
</dbReference>
<comment type="caution">
    <text evidence="14">The sequence shown here is derived from an EMBL/GenBank/DDBJ whole genome shotgun (WGS) entry which is preliminary data.</text>
</comment>
<evidence type="ECO:0000256" key="9">
    <source>
        <dbReference type="ARBA" id="ARBA00022777"/>
    </source>
</evidence>
<evidence type="ECO:0000256" key="12">
    <source>
        <dbReference type="ARBA" id="ARBA00029757"/>
    </source>
</evidence>
<evidence type="ECO:0000256" key="3">
    <source>
        <dbReference type="ARBA" id="ARBA00012071"/>
    </source>
</evidence>
<gene>
    <name evidence="14" type="primary">lpxK_2</name>
    <name evidence="13" type="synonym">lpxK</name>
    <name evidence="14" type="ORF">Lgee_0923</name>
</gene>
<dbReference type="HAMAP" id="MF_00409">
    <property type="entry name" value="LpxK"/>
    <property type="match status" value="1"/>
</dbReference>
<evidence type="ECO:0000256" key="13">
    <source>
        <dbReference type="HAMAP-Rule" id="MF_00409"/>
    </source>
</evidence>
<dbReference type="PANTHER" id="PTHR42724">
    <property type="entry name" value="TETRAACYLDISACCHARIDE 4'-KINASE"/>
    <property type="match status" value="1"/>
</dbReference>
<keyword evidence="6 13" id="KW-0441">Lipid A biosynthesis</keyword>
<feature type="binding site" evidence="13">
    <location>
        <begin position="57"/>
        <end position="64"/>
    </location>
    <ligand>
        <name>ATP</name>
        <dbReference type="ChEBI" id="CHEBI:30616"/>
    </ligand>
</feature>
<dbReference type="InterPro" id="IPR027417">
    <property type="entry name" value="P-loop_NTPase"/>
</dbReference>
<evidence type="ECO:0000256" key="5">
    <source>
        <dbReference type="ARBA" id="ARBA00022516"/>
    </source>
</evidence>
<dbReference type="OrthoDB" id="9766423at2"/>
<evidence type="ECO:0000256" key="4">
    <source>
        <dbReference type="ARBA" id="ARBA00016436"/>
    </source>
</evidence>
<evidence type="ECO:0000256" key="6">
    <source>
        <dbReference type="ARBA" id="ARBA00022556"/>
    </source>
</evidence>
<keyword evidence="15" id="KW-1185">Reference proteome</keyword>
<dbReference type="NCBIfam" id="TIGR00682">
    <property type="entry name" value="lpxK"/>
    <property type="match status" value="1"/>
</dbReference>
<keyword evidence="5 13" id="KW-0444">Lipid biosynthesis</keyword>
<sequence>MKPSLVDALWYTRHPARWLLWPFSLVYRMIVCARRAFLCRFRQTVFPLPVIVVGNLTVGGAGKTPLVAALARYFSERGFKVGIVSRGYGANPPAFPHRVLPEDTAAVSGDEPLLLAQKTGCPVVIDPQRVRAVEYLLKTERVNLVLSDDGLQHYALGRTLEIAVIDGQRGPGNGMCLPAGPLREPAGRLRSVDMVVVNGGVRPGAYTMTLEARDVRRLTDNVSMPVNALSQPVAAVAGTGNPGRFFETLSALGIAHHPYPFPDHHPFEARDLAFSEPTVLMTEKDAVKCQPFATETMYCLPVEATLSPDFWEALCRALRIN</sequence>
<dbReference type="GO" id="GO:0009245">
    <property type="term" value="P:lipid A biosynthetic process"/>
    <property type="evidence" value="ECO:0007669"/>
    <property type="project" value="UniProtKB-UniRule"/>
</dbReference>
<dbReference type="UniPathway" id="UPA00359">
    <property type="reaction ID" value="UER00482"/>
</dbReference>
<reference evidence="14 15" key="1">
    <citation type="submission" date="2015-11" db="EMBL/GenBank/DDBJ databases">
        <title>Genomic analysis of 38 Legionella species identifies large and diverse effector repertoires.</title>
        <authorList>
            <person name="Burstein D."/>
            <person name="Amaro F."/>
            <person name="Zusman T."/>
            <person name="Lifshitz Z."/>
            <person name="Cohen O."/>
            <person name="Gilbert J.A."/>
            <person name="Pupko T."/>
            <person name="Shuman H.A."/>
            <person name="Segal G."/>
        </authorList>
    </citation>
    <scope>NUCLEOTIDE SEQUENCE [LARGE SCALE GENOMIC DNA]</scope>
    <source>
        <strain evidence="14 15">ATCC 49504</strain>
    </source>
</reference>
<comment type="function">
    <text evidence="1 13">Transfers the gamma-phosphate of ATP to the 4'-position of a tetraacyldisaccharide 1-phosphate intermediate (termed DS-1-P) to form tetraacyldisaccharide 1,4'-bis-phosphate (lipid IVA).</text>
</comment>
<evidence type="ECO:0000256" key="10">
    <source>
        <dbReference type="ARBA" id="ARBA00022840"/>
    </source>
</evidence>
<evidence type="ECO:0000256" key="8">
    <source>
        <dbReference type="ARBA" id="ARBA00022741"/>
    </source>
</evidence>
<accession>A0A0W0TY43</accession>
<keyword evidence="9 13" id="KW-0418">Kinase</keyword>
<dbReference type="GO" id="GO:0009029">
    <property type="term" value="F:lipid-A 4'-kinase activity"/>
    <property type="evidence" value="ECO:0007669"/>
    <property type="project" value="UniProtKB-UniRule"/>
</dbReference>
<keyword evidence="11 13" id="KW-0443">Lipid metabolism</keyword>
<dbReference type="EC" id="2.7.1.130" evidence="3 13"/>
<evidence type="ECO:0000256" key="11">
    <source>
        <dbReference type="ARBA" id="ARBA00023098"/>
    </source>
</evidence>
<dbReference type="EMBL" id="LNYC01000032">
    <property type="protein sequence ID" value="KTD00659.1"/>
    <property type="molecule type" value="Genomic_DNA"/>
</dbReference>
<dbReference type="InterPro" id="IPR003758">
    <property type="entry name" value="LpxK"/>
</dbReference>
<keyword evidence="10 13" id="KW-0067">ATP-binding</keyword>
<keyword evidence="8 13" id="KW-0547">Nucleotide-binding</keyword>
<dbReference type="GO" id="GO:0005886">
    <property type="term" value="C:plasma membrane"/>
    <property type="evidence" value="ECO:0007669"/>
    <property type="project" value="TreeGrafter"/>
</dbReference>
<evidence type="ECO:0000256" key="1">
    <source>
        <dbReference type="ARBA" id="ARBA00002274"/>
    </source>
</evidence>
<keyword evidence="7 13" id="KW-0808">Transferase</keyword>
<organism evidence="14 15">
    <name type="scientific">Legionella geestiana</name>
    <dbReference type="NCBI Taxonomy" id="45065"/>
    <lineage>
        <taxon>Bacteria</taxon>
        <taxon>Pseudomonadati</taxon>
        <taxon>Pseudomonadota</taxon>
        <taxon>Gammaproteobacteria</taxon>
        <taxon>Legionellales</taxon>
        <taxon>Legionellaceae</taxon>
        <taxon>Legionella</taxon>
    </lineage>
</organism>
<proteinExistence type="inferred from homology"/>
<dbReference type="PANTHER" id="PTHR42724:SF1">
    <property type="entry name" value="TETRAACYLDISACCHARIDE 4'-KINASE, MITOCHONDRIAL-RELATED"/>
    <property type="match status" value="1"/>
</dbReference>
<dbReference type="Pfam" id="PF02606">
    <property type="entry name" value="LpxK"/>
    <property type="match status" value="1"/>
</dbReference>
<dbReference type="AlphaFoldDB" id="A0A0W0TY43"/>
<evidence type="ECO:0000313" key="14">
    <source>
        <dbReference type="EMBL" id="KTD00659.1"/>
    </source>
</evidence>
<name>A0A0W0TY43_9GAMM</name>
<dbReference type="SUPFAM" id="SSF52540">
    <property type="entry name" value="P-loop containing nucleoside triphosphate hydrolases"/>
    <property type="match status" value="1"/>
</dbReference>
<evidence type="ECO:0000313" key="15">
    <source>
        <dbReference type="Proteomes" id="UP000054785"/>
    </source>
</evidence>